<dbReference type="EMBL" id="JAUEDM010000008">
    <property type="protein sequence ID" value="KAK3312909.1"/>
    <property type="molecule type" value="Genomic_DNA"/>
</dbReference>
<reference evidence="1" key="1">
    <citation type="journal article" date="2023" name="Mol. Phylogenet. Evol.">
        <title>Genome-scale phylogeny and comparative genomics of the fungal order Sordariales.</title>
        <authorList>
            <person name="Hensen N."/>
            <person name="Bonometti L."/>
            <person name="Westerberg I."/>
            <person name="Brannstrom I.O."/>
            <person name="Guillou S."/>
            <person name="Cros-Aarteil S."/>
            <person name="Calhoun S."/>
            <person name="Haridas S."/>
            <person name="Kuo A."/>
            <person name="Mondo S."/>
            <person name="Pangilinan J."/>
            <person name="Riley R."/>
            <person name="LaButti K."/>
            <person name="Andreopoulos B."/>
            <person name="Lipzen A."/>
            <person name="Chen C."/>
            <person name="Yan M."/>
            <person name="Daum C."/>
            <person name="Ng V."/>
            <person name="Clum A."/>
            <person name="Steindorff A."/>
            <person name="Ohm R.A."/>
            <person name="Martin F."/>
            <person name="Silar P."/>
            <person name="Natvig D.O."/>
            <person name="Lalanne C."/>
            <person name="Gautier V."/>
            <person name="Ament-Velasquez S.L."/>
            <person name="Kruys A."/>
            <person name="Hutchinson M.I."/>
            <person name="Powell A.J."/>
            <person name="Barry K."/>
            <person name="Miller A.N."/>
            <person name="Grigoriev I.V."/>
            <person name="Debuchy R."/>
            <person name="Gladieux P."/>
            <person name="Hiltunen Thoren M."/>
            <person name="Johannesson H."/>
        </authorList>
    </citation>
    <scope>NUCLEOTIDE SEQUENCE</scope>
    <source>
        <strain evidence="1">CBS 118394</strain>
    </source>
</reference>
<keyword evidence="2" id="KW-1185">Reference proteome</keyword>
<proteinExistence type="predicted"/>
<name>A0AAE0HU26_9PEZI</name>
<dbReference type="AlphaFoldDB" id="A0AAE0HU26"/>
<protein>
    <submittedName>
        <fullName evidence="1">Uncharacterized protein</fullName>
    </submittedName>
</protein>
<organism evidence="1 2">
    <name type="scientific">Apodospora peruviana</name>
    <dbReference type="NCBI Taxonomy" id="516989"/>
    <lineage>
        <taxon>Eukaryota</taxon>
        <taxon>Fungi</taxon>
        <taxon>Dikarya</taxon>
        <taxon>Ascomycota</taxon>
        <taxon>Pezizomycotina</taxon>
        <taxon>Sordariomycetes</taxon>
        <taxon>Sordariomycetidae</taxon>
        <taxon>Sordariales</taxon>
        <taxon>Lasiosphaeriaceae</taxon>
        <taxon>Apodospora</taxon>
    </lineage>
</organism>
<reference evidence="1" key="2">
    <citation type="submission" date="2023-06" db="EMBL/GenBank/DDBJ databases">
        <authorList>
            <consortium name="Lawrence Berkeley National Laboratory"/>
            <person name="Haridas S."/>
            <person name="Hensen N."/>
            <person name="Bonometti L."/>
            <person name="Westerberg I."/>
            <person name="Brannstrom I.O."/>
            <person name="Guillou S."/>
            <person name="Cros-Aarteil S."/>
            <person name="Calhoun S."/>
            <person name="Kuo A."/>
            <person name="Mondo S."/>
            <person name="Pangilinan J."/>
            <person name="Riley R."/>
            <person name="Labutti K."/>
            <person name="Andreopoulos B."/>
            <person name="Lipzen A."/>
            <person name="Chen C."/>
            <person name="Yanf M."/>
            <person name="Daum C."/>
            <person name="Ng V."/>
            <person name="Clum A."/>
            <person name="Steindorff A."/>
            <person name="Ohm R."/>
            <person name="Martin F."/>
            <person name="Silar P."/>
            <person name="Natvig D."/>
            <person name="Lalanne C."/>
            <person name="Gautier V."/>
            <person name="Ament-Velasquez S.L."/>
            <person name="Kruys A."/>
            <person name="Hutchinson M.I."/>
            <person name="Powell A.J."/>
            <person name="Barry K."/>
            <person name="Miller A.N."/>
            <person name="Grigoriev I.V."/>
            <person name="Debuchy R."/>
            <person name="Gladieux P."/>
            <person name="Thoren M.H."/>
            <person name="Johannesson H."/>
        </authorList>
    </citation>
    <scope>NUCLEOTIDE SEQUENCE</scope>
    <source>
        <strain evidence="1">CBS 118394</strain>
    </source>
</reference>
<accession>A0AAE0HU26</accession>
<comment type="caution">
    <text evidence="1">The sequence shown here is derived from an EMBL/GenBank/DDBJ whole genome shotgun (WGS) entry which is preliminary data.</text>
</comment>
<dbReference type="Proteomes" id="UP001283341">
    <property type="component" value="Unassembled WGS sequence"/>
</dbReference>
<gene>
    <name evidence="1" type="ORF">B0H66DRAFT_607968</name>
</gene>
<evidence type="ECO:0000313" key="2">
    <source>
        <dbReference type="Proteomes" id="UP001283341"/>
    </source>
</evidence>
<sequence length="189" mass="20777">MKLLVIAVPANEGYSVRSAEEGPTSPLVPMQFAGPLVVGGPEVKLEGTAQEIYEQIIKLNPSYDPQAAKGVTKAQWKEENTKITLGTRSESPSNGLEARQSYECNLGGWVRTWGDCIEGLTYLRRLGNAWCRAPAWQNNEMAVFCQDIATDMGKIFTKCNEEVYGGAMFRFRGKMNFGSHSTGVQDQGC</sequence>
<evidence type="ECO:0000313" key="1">
    <source>
        <dbReference type="EMBL" id="KAK3312909.1"/>
    </source>
</evidence>